<sequence length="627" mass="71409">MKKTKQTLNDFVCHKLAARWVVRGNTDTRALPKQTFDSLVKIERFRVLLNSCYAVNLEPERRDDWSVPNLKRFCDGILDRDTAFHSWRSSLLQQHACRKTRVGVAASVFLFRKVLPSEMSKSEKLEKLDAYIKKMSTPSPSLDPRFAAFAYRETRWIFKKHWDRRWEKSVEGFTLPVSSCIENRKSAGGARNLDRGKLRGVFRYLTDGGDYDLGQDTVPMIVPTGGKNRLVTKFSCLRSFLKPLHSIMYRHLTDKTEWCLRGDVGPERVADFVPVEGEIFVSGDYESASDNLNMNLTRVMMSAIRSTSTYVPASVWDAAMASLSSRFPDGSRQQHGQMMGSLLCFPLLCLANYLAFKYTIRRPVPLLINGDDIVFRCRTNEKDDWVKSVGQSGLVLSVGKTMFHRSVFSLNSTYFVTSKSNGPRFAPFIRSSCLFDKIEDCGEVAGRLKGCVVGTGVFRDKVQTFLLNNISAGVFTTQRSLRRGMGCSISTRAIRWSQLDKREEFYLSFPSEPSIPLRKSHWMHNSIPDGYVRSAGVPDSESFNNDMVETAWSRGPISTKYQKDDEYWEYVREGTYRYNPFSAYRFWTMAGGVGEVPRSTLQCARPQKMGWRKQNEGGIAFVSAGFQ</sequence>
<keyword evidence="2" id="KW-1185">Reference proteome</keyword>
<dbReference type="GeneID" id="80538691"/>
<proteinExistence type="predicted"/>
<evidence type="ECO:0000313" key="2">
    <source>
        <dbReference type="Proteomes" id="UP000831306"/>
    </source>
</evidence>
<dbReference type="Proteomes" id="UP000831306">
    <property type="component" value="Segment"/>
</dbReference>
<protein>
    <submittedName>
        <fullName evidence="1">RNA dependent RNA polymerase</fullName>
    </submittedName>
</protein>
<name>A0ABX6FIW4_9VIRU</name>
<evidence type="ECO:0000313" key="1">
    <source>
        <dbReference type="EMBL" id="QGY72539.1"/>
    </source>
</evidence>
<organism evidence="1 2">
    <name type="scientific">Plasmopara viticola lesion associated ourmia-like virus 9</name>
    <dbReference type="NCBI Taxonomy" id="2686564"/>
    <lineage>
        <taxon>Viruses</taxon>
        <taxon>Riboviria</taxon>
        <taxon>Orthornavirae</taxon>
        <taxon>Lenarviricota</taxon>
        <taxon>Miaviricetes</taxon>
        <taxon>Ourlivirales</taxon>
        <taxon>Botourmiaviridae</taxon>
        <taxon>Magoulivirus</taxon>
        <taxon>Magoulivirus epsilonplasmoparae</taxon>
    </lineage>
</organism>
<dbReference type="RefSeq" id="YP_010800209.1">
    <property type="nucleotide sequence ID" value="NC_076744.1"/>
</dbReference>
<accession>A0ABX6FIW4</accession>
<reference evidence="1 2" key="1">
    <citation type="journal article" date="2020" name="Virus Evol.">
        <title>Analysis of the virome associated to grapevine downy mildew lesions reveals new mycovirus lineages.</title>
        <authorList>
            <person name="Chiapello M."/>
            <person name="Rodriguez-Romero J."/>
            <person name="Ayllon M.A."/>
            <person name="Turina M."/>
        </authorList>
    </citation>
    <scope>NUCLEOTIDE SEQUENCE [LARGE SCALE GENOMIC DNA]</scope>
    <source>
        <strain evidence="1">DMS6_42418</strain>
    </source>
</reference>
<dbReference type="EMBL" id="MN532596">
    <property type="protein sequence ID" value="QGY72539.1"/>
    <property type="molecule type" value="Genomic_RNA"/>
</dbReference>